<dbReference type="PANTHER" id="PTHR10458:SF22">
    <property type="entry name" value="PEPTIDE DEFORMYLASE"/>
    <property type="match status" value="1"/>
</dbReference>
<dbReference type="EMBL" id="SJPR01000003">
    <property type="protein sequence ID" value="TWT96841.1"/>
    <property type="molecule type" value="Genomic_DNA"/>
</dbReference>
<comment type="similarity">
    <text evidence="1 2">Belongs to the polypeptide deformylase family.</text>
</comment>
<dbReference type="GO" id="GO:0042586">
    <property type="term" value="F:peptide deformylase activity"/>
    <property type="evidence" value="ECO:0007669"/>
    <property type="project" value="UniProtKB-UniRule"/>
</dbReference>
<accession>A0A5C6ACM7</accession>
<dbReference type="Gene3D" id="3.90.45.10">
    <property type="entry name" value="Peptide deformylase"/>
    <property type="match status" value="1"/>
</dbReference>
<dbReference type="NCBIfam" id="NF001159">
    <property type="entry name" value="PRK00150.1-3"/>
    <property type="match status" value="1"/>
</dbReference>
<keyword evidence="2" id="KW-0648">Protein biosynthesis</keyword>
<dbReference type="NCBIfam" id="TIGR00079">
    <property type="entry name" value="pept_deformyl"/>
    <property type="match status" value="1"/>
</dbReference>
<feature type="binding site" evidence="2">
    <location>
        <position position="135"/>
    </location>
    <ligand>
        <name>Fe cation</name>
        <dbReference type="ChEBI" id="CHEBI:24875"/>
    </ligand>
</feature>
<dbReference type="InterPro" id="IPR036821">
    <property type="entry name" value="Peptide_deformylase_sf"/>
</dbReference>
<dbReference type="InterPro" id="IPR023635">
    <property type="entry name" value="Peptide_deformylase"/>
</dbReference>
<dbReference type="OrthoDB" id="9784988at2"/>
<evidence type="ECO:0000313" key="3">
    <source>
        <dbReference type="EMBL" id="TWT96841.1"/>
    </source>
</evidence>
<name>A0A5C6ACM7_9BACT</name>
<dbReference type="SUPFAM" id="SSF56420">
    <property type="entry name" value="Peptide deformylase"/>
    <property type="match status" value="1"/>
</dbReference>
<keyword evidence="2" id="KW-0479">Metal-binding</keyword>
<dbReference type="AlphaFoldDB" id="A0A5C6ACM7"/>
<reference evidence="3 4" key="1">
    <citation type="submission" date="2019-02" db="EMBL/GenBank/DDBJ databases">
        <title>Deep-cultivation of Planctomycetes and their phenomic and genomic characterization uncovers novel biology.</title>
        <authorList>
            <person name="Wiegand S."/>
            <person name="Jogler M."/>
            <person name="Boedeker C."/>
            <person name="Pinto D."/>
            <person name="Vollmers J."/>
            <person name="Rivas-Marin E."/>
            <person name="Kohn T."/>
            <person name="Peeters S.H."/>
            <person name="Heuer A."/>
            <person name="Rast P."/>
            <person name="Oberbeckmann S."/>
            <person name="Bunk B."/>
            <person name="Jeske O."/>
            <person name="Meyerdierks A."/>
            <person name="Storesund J.E."/>
            <person name="Kallscheuer N."/>
            <person name="Luecker S."/>
            <person name="Lage O.M."/>
            <person name="Pohl T."/>
            <person name="Merkel B.J."/>
            <person name="Hornburger P."/>
            <person name="Mueller R.-W."/>
            <person name="Bruemmer F."/>
            <person name="Labrenz M."/>
            <person name="Spormann A.M."/>
            <person name="Op Den Camp H."/>
            <person name="Overmann J."/>
            <person name="Amann R."/>
            <person name="Jetten M.S.M."/>
            <person name="Mascher T."/>
            <person name="Medema M.H."/>
            <person name="Devos D.P."/>
            <person name="Kaster A.-K."/>
            <person name="Ovreas L."/>
            <person name="Rohde M."/>
            <person name="Galperin M.Y."/>
            <person name="Jogler C."/>
        </authorList>
    </citation>
    <scope>NUCLEOTIDE SEQUENCE [LARGE SCALE GENOMIC DNA]</scope>
    <source>
        <strain evidence="3 4">Pla108</strain>
    </source>
</reference>
<feature type="binding site" evidence="2">
    <location>
        <position position="93"/>
    </location>
    <ligand>
        <name>Fe cation</name>
        <dbReference type="ChEBI" id="CHEBI:24875"/>
    </ligand>
</feature>
<dbReference type="PIRSF" id="PIRSF004749">
    <property type="entry name" value="Pep_def"/>
    <property type="match status" value="1"/>
</dbReference>
<dbReference type="Proteomes" id="UP000317421">
    <property type="component" value="Unassembled WGS sequence"/>
</dbReference>
<dbReference type="GO" id="GO:0046872">
    <property type="term" value="F:metal ion binding"/>
    <property type="evidence" value="ECO:0007669"/>
    <property type="project" value="UniProtKB-KW"/>
</dbReference>
<evidence type="ECO:0000313" key="4">
    <source>
        <dbReference type="Proteomes" id="UP000317421"/>
    </source>
</evidence>
<comment type="caution">
    <text evidence="3">The sequence shown here is derived from an EMBL/GenBank/DDBJ whole genome shotgun (WGS) entry which is preliminary data.</text>
</comment>
<keyword evidence="2" id="KW-0408">Iron</keyword>
<gene>
    <name evidence="2 3" type="primary">def</name>
    <name evidence="3" type="ORF">Pla108_26150</name>
</gene>
<dbReference type="PRINTS" id="PR01576">
    <property type="entry name" value="PDEFORMYLASE"/>
</dbReference>
<protein>
    <recommendedName>
        <fullName evidence="2">Peptide deformylase</fullName>
        <shortName evidence="2">PDF</shortName>
        <ecNumber evidence="2">3.5.1.88</ecNumber>
    </recommendedName>
    <alternativeName>
        <fullName evidence="2">Polypeptide deformylase</fullName>
    </alternativeName>
</protein>
<feature type="binding site" evidence="2">
    <location>
        <position position="139"/>
    </location>
    <ligand>
        <name>Fe cation</name>
        <dbReference type="ChEBI" id="CHEBI:24875"/>
    </ligand>
</feature>
<evidence type="ECO:0000256" key="2">
    <source>
        <dbReference type="HAMAP-Rule" id="MF_00163"/>
    </source>
</evidence>
<comment type="catalytic activity">
    <reaction evidence="2">
        <text>N-terminal N-formyl-L-methionyl-[peptide] + H2O = N-terminal L-methionyl-[peptide] + formate</text>
        <dbReference type="Rhea" id="RHEA:24420"/>
        <dbReference type="Rhea" id="RHEA-COMP:10639"/>
        <dbReference type="Rhea" id="RHEA-COMP:10640"/>
        <dbReference type="ChEBI" id="CHEBI:15377"/>
        <dbReference type="ChEBI" id="CHEBI:15740"/>
        <dbReference type="ChEBI" id="CHEBI:49298"/>
        <dbReference type="ChEBI" id="CHEBI:64731"/>
        <dbReference type="EC" id="3.5.1.88"/>
    </reaction>
</comment>
<dbReference type="RefSeq" id="WP_146445343.1">
    <property type="nucleotide sequence ID" value="NZ_SJPR01000003.1"/>
</dbReference>
<dbReference type="CDD" id="cd00487">
    <property type="entry name" value="Pep_deformylase"/>
    <property type="match status" value="1"/>
</dbReference>
<keyword evidence="2 3" id="KW-0378">Hydrolase</keyword>
<proteinExistence type="inferred from homology"/>
<dbReference type="HAMAP" id="MF_00163">
    <property type="entry name" value="Pep_deformylase"/>
    <property type="match status" value="1"/>
</dbReference>
<organism evidence="3 4">
    <name type="scientific">Botrimarina colliarenosi</name>
    <dbReference type="NCBI Taxonomy" id="2528001"/>
    <lineage>
        <taxon>Bacteria</taxon>
        <taxon>Pseudomonadati</taxon>
        <taxon>Planctomycetota</taxon>
        <taxon>Planctomycetia</taxon>
        <taxon>Pirellulales</taxon>
        <taxon>Lacipirellulaceae</taxon>
        <taxon>Botrimarina</taxon>
    </lineage>
</organism>
<dbReference type="GO" id="GO:0006412">
    <property type="term" value="P:translation"/>
    <property type="evidence" value="ECO:0007669"/>
    <property type="project" value="UniProtKB-UniRule"/>
</dbReference>
<evidence type="ECO:0000256" key="1">
    <source>
        <dbReference type="ARBA" id="ARBA00010759"/>
    </source>
</evidence>
<comment type="function">
    <text evidence="2">Removes the formyl group from the N-terminal Met of newly synthesized proteins. Requires at least a dipeptide for an efficient rate of reaction. N-terminal L-methionine is a prerequisite for activity but the enzyme has broad specificity at other positions.</text>
</comment>
<dbReference type="EC" id="3.5.1.88" evidence="2"/>
<sequence>MSLQIVHYPHPTLRHVSKPLTKVDAQLRGWAAEMIELMYEHEGIGLAANQVDLPYRMFVINVTGDPEQPEHERVFLNPVLSKGKGQATMTEGCLSLPDIRGPMIRNTTVRVQAYDLAGNEIDETVDGMLARVIQHETDHLDGILFIDKMSPTEKAEVDDDLYELEMDFQSRQETGDVPSGDAIAARIAELEAHRC</sequence>
<comment type="cofactor">
    <cofactor evidence="2">
        <name>Fe(2+)</name>
        <dbReference type="ChEBI" id="CHEBI:29033"/>
    </cofactor>
    <text evidence="2">Binds 1 Fe(2+) ion.</text>
</comment>
<feature type="active site" evidence="2">
    <location>
        <position position="136"/>
    </location>
</feature>
<dbReference type="Pfam" id="PF01327">
    <property type="entry name" value="Pep_deformylase"/>
    <property type="match status" value="1"/>
</dbReference>
<keyword evidence="4" id="KW-1185">Reference proteome</keyword>
<dbReference type="PANTHER" id="PTHR10458">
    <property type="entry name" value="PEPTIDE DEFORMYLASE"/>
    <property type="match status" value="1"/>
</dbReference>